<name>A0A1N7DWU3_9NOCA</name>
<dbReference type="PANTHER" id="PTHR13847">
    <property type="entry name" value="SARCOSINE DEHYDROGENASE-RELATED"/>
    <property type="match status" value="1"/>
</dbReference>
<dbReference type="Gene3D" id="3.30.9.10">
    <property type="entry name" value="D-Amino Acid Oxidase, subunit A, domain 2"/>
    <property type="match status" value="1"/>
</dbReference>
<reference evidence="2 3" key="1">
    <citation type="submission" date="2017-01" db="EMBL/GenBank/DDBJ databases">
        <authorList>
            <person name="Mah S.A."/>
            <person name="Swanson W.J."/>
            <person name="Moy G.W."/>
            <person name="Vacquier V.D."/>
        </authorList>
    </citation>
    <scope>NUCLEOTIDE SEQUENCE [LARGE SCALE GENOMIC DNA]</scope>
    <source>
        <strain evidence="2 3">CPCC 203464</strain>
    </source>
</reference>
<dbReference type="RefSeq" id="WP_076477025.1">
    <property type="nucleotide sequence ID" value="NZ_FTNT01000002.1"/>
</dbReference>
<dbReference type="SUPFAM" id="SSF51905">
    <property type="entry name" value="FAD/NAD(P)-binding domain"/>
    <property type="match status" value="1"/>
</dbReference>
<organism evidence="2 3">
    <name type="scientific">Williamsia sterculiae</name>
    <dbReference type="NCBI Taxonomy" id="1344003"/>
    <lineage>
        <taxon>Bacteria</taxon>
        <taxon>Bacillati</taxon>
        <taxon>Actinomycetota</taxon>
        <taxon>Actinomycetes</taxon>
        <taxon>Mycobacteriales</taxon>
        <taxon>Nocardiaceae</taxon>
        <taxon>Williamsia</taxon>
    </lineage>
</organism>
<dbReference type="InterPro" id="IPR006076">
    <property type="entry name" value="FAD-dep_OxRdtase"/>
</dbReference>
<evidence type="ECO:0000313" key="3">
    <source>
        <dbReference type="Proteomes" id="UP000186218"/>
    </source>
</evidence>
<dbReference type="AlphaFoldDB" id="A0A1N7DWU3"/>
<keyword evidence="3" id="KW-1185">Reference proteome</keyword>
<evidence type="ECO:0000259" key="1">
    <source>
        <dbReference type="Pfam" id="PF01266"/>
    </source>
</evidence>
<dbReference type="STRING" id="1344003.SAMN05445060_0978"/>
<dbReference type="InterPro" id="IPR036188">
    <property type="entry name" value="FAD/NAD-bd_sf"/>
</dbReference>
<dbReference type="EMBL" id="FTNT01000002">
    <property type="protein sequence ID" value="SIR80293.1"/>
    <property type="molecule type" value="Genomic_DNA"/>
</dbReference>
<feature type="domain" description="FAD dependent oxidoreductase" evidence="1">
    <location>
        <begin position="46"/>
        <end position="403"/>
    </location>
</feature>
<accession>A0A1N7DWU3</accession>
<dbReference type="GO" id="GO:0005737">
    <property type="term" value="C:cytoplasm"/>
    <property type="evidence" value="ECO:0007669"/>
    <property type="project" value="TreeGrafter"/>
</dbReference>
<dbReference type="Gene3D" id="3.50.50.60">
    <property type="entry name" value="FAD/NAD(P)-binding domain"/>
    <property type="match status" value="1"/>
</dbReference>
<dbReference type="Proteomes" id="UP000186218">
    <property type="component" value="Unassembled WGS sequence"/>
</dbReference>
<evidence type="ECO:0000313" key="2">
    <source>
        <dbReference type="EMBL" id="SIR80293.1"/>
    </source>
</evidence>
<dbReference type="Pfam" id="PF01266">
    <property type="entry name" value="DAO"/>
    <property type="match status" value="1"/>
</dbReference>
<dbReference type="OrthoDB" id="9805852at2"/>
<gene>
    <name evidence="2" type="ORF">SAMN05445060_0978</name>
</gene>
<protein>
    <submittedName>
        <fullName evidence="2">Glycine/D-amino acid oxidase</fullName>
    </submittedName>
</protein>
<proteinExistence type="predicted"/>
<sequence length="473" mass="51815">MNDRWAEHPTERGIAMVAHARPAPYWLDRPDRPAARDRLVGDHDTDLLVVGGGFTGLWTAVHAAERDPGRRVVLVEGGRIADGASGRNGGFCSASLTHGLGNGLDRYPDEMPELLAMGRETLTAIATTMRRLGIDADLEHTGELNLANFDWQTDGLAEMVTDGLLVGQSLELLDADAARTRVQSPMVRGAYHDPDTMLVDPAKLAWGLADAAERLGVRVYEHTAVTELRRSGDAVRARTGYGSVRADRVVLATAASTPLLRRLRHLIVPVWDYVLVTEPLTEAQLDALGWSGREGLADAGNRFHYFRLTADNRILFGGYDAFYFYGSDTDPRHEQRPQEFALLAEHLLQIFPQLEGIRASHTWGGVIDTCSRFNAFWDVAMGGRVVSVLGFTGLGVGASHFGAATALDLADGVDTPRTRLAMVRSKPLPFPPEPVRWAGITLTRRELGRADRRQGRRGVWLRTLDAIGLGFDS</sequence>
<dbReference type="PANTHER" id="PTHR13847:SF281">
    <property type="entry name" value="FAD DEPENDENT OXIDOREDUCTASE DOMAIN-CONTAINING PROTEIN"/>
    <property type="match status" value="1"/>
</dbReference>